<evidence type="ECO:0000313" key="4">
    <source>
        <dbReference type="Proteomes" id="UP000642993"/>
    </source>
</evidence>
<feature type="domain" description="Phosphatidic acid phosphatase type 2/haloperoxidase" evidence="2">
    <location>
        <begin position="57"/>
        <end position="163"/>
    </location>
</feature>
<evidence type="ECO:0000259" key="2">
    <source>
        <dbReference type="SMART" id="SM00014"/>
    </source>
</evidence>
<accession>A0A927PKK3</accession>
<dbReference type="EMBL" id="JACYWE010000002">
    <property type="protein sequence ID" value="MBD8505818.1"/>
    <property type="molecule type" value="Genomic_DNA"/>
</dbReference>
<feature type="transmembrane region" description="Helical" evidence="1">
    <location>
        <begin position="148"/>
        <end position="169"/>
    </location>
</feature>
<feature type="transmembrane region" description="Helical" evidence="1">
    <location>
        <begin position="57"/>
        <end position="77"/>
    </location>
</feature>
<sequence>MVIELDVAVLEWFLRAREPAWDTIFTVITLLGSSIGVFLMGGAAMAWSIARRQPHDALIILCVLVSGWVLMWILKFIMRRDRPGAELALVEATSSSFPSGHAMMSSMFAIALAATVVRARWAWPVVAALPVLVGISRVYLGVHWPTDVLAGWFIGVLWALACLMLHAALRPTRPAHRQLQRN</sequence>
<dbReference type="PANTHER" id="PTHR14969:SF13">
    <property type="entry name" value="AT30094P"/>
    <property type="match status" value="1"/>
</dbReference>
<evidence type="ECO:0000313" key="3">
    <source>
        <dbReference type="EMBL" id="MBD8505818.1"/>
    </source>
</evidence>
<protein>
    <submittedName>
        <fullName evidence="3">Phosphatase PAP2 family protein</fullName>
    </submittedName>
</protein>
<dbReference type="SMART" id="SM00014">
    <property type="entry name" value="acidPPc"/>
    <property type="match status" value="1"/>
</dbReference>
<dbReference type="Proteomes" id="UP000642993">
    <property type="component" value="Unassembled WGS sequence"/>
</dbReference>
<dbReference type="PANTHER" id="PTHR14969">
    <property type="entry name" value="SPHINGOSINE-1-PHOSPHATE PHOSPHOHYDROLASE"/>
    <property type="match status" value="1"/>
</dbReference>
<feature type="transmembrane region" description="Helical" evidence="1">
    <location>
        <begin position="24"/>
        <end position="50"/>
    </location>
</feature>
<dbReference type="InterPro" id="IPR000326">
    <property type="entry name" value="PAP2/HPO"/>
</dbReference>
<dbReference type="Pfam" id="PF01569">
    <property type="entry name" value="PAP2"/>
    <property type="match status" value="1"/>
</dbReference>
<keyword evidence="1" id="KW-1133">Transmembrane helix</keyword>
<name>A0A927PKK3_9ACTN</name>
<dbReference type="Gene3D" id="1.20.144.10">
    <property type="entry name" value="Phosphatidic acid phosphatase type 2/haloperoxidase"/>
    <property type="match status" value="2"/>
</dbReference>
<keyword evidence="1" id="KW-0472">Membrane</keyword>
<proteinExistence type="predicted"/>
<organism evidence="3 4">
    <name type="scientific">Lolliginicoccus lacisalsi</name>
    <dbReference type="NCBI Taxonomy" id="2742202"/>
    <lineage>
        <taxon>Bacteria</taxon>
        <taxon>Bacillati</taxon>
        <taxon>Actinomycetota</taxon>
        <taxon>Actinomycetes</taxon>
        <taxon>Mycobacteriales</taxon>
        <taxon>Hoyosellaceae</taxon>
        <taxon>Lolliginicoccus</taxon>
    </lineage>
</organism>
<reference evidence="3" key="1">
    <citation type="submission" date="2020-09" db="EMBL/GenBank/DDBJ databases">
        <title>Hoyosella lacisalsi sp. nov., a halotolerant actinobacterium isolated from soil of Lake Gudzhirganskoe.</title>
        <authorList>
            <person name="Yang Q."/>
            <person name="Guo P.Y."/>
            <person name="Liu S.W."/>
            <person name="Li F.N."/>
            <person name="Sun C.H."/>
        </authorList>
    </citation>
    <scope>NUCLEOTIDE SEQUENCE</scope>
    <source>
        <strain evidence="3">G463</strain>
    </source>
</reference>
<dbReference type="CDD" id="cd03392">
    <property type="entry name" value="PAP2_like_2"/>
    <property type="match status" value="1"/>
</dbReference>
<feature type="transmembrane region" description="Helical" evidence="1">
    <location>
        <begin position="121"/>
        <end position="142"/>
    </location>
</feature>
<gene>
    <name evidence="3" type="ORF">HT102_04875</name>
</gene>
<dbReference type="AlphaFoldDB" id="A0A927PKK3"/>
<evidence type="ECO:0000256" key="1">
    <source>
        <dbReference type="SAM" id="Phobius"/>
    </source>
</evidence>
<comment type="caution">
    <text evidence="3">The sequence shown here is derived from an EMBL/GenBank/DDBJ whole genome shotgun (WGS) entry which is preliminary data.</text>
</comment>
<keyword evidence="1" id="KW-0812">Transmembrane</keyword>
<dbReference type="SUPFAM" id="SSF48317">
    <property type="entry name" value="Acid phosphatase/Vanadium-dependent haloperoxidase"/>
    <property type="match status" value="1"/>
</dbReference>
<dbReference type="InterPro" id="IPR036938">
    <property type="entry name" value="PAP2/HPO_sf"/>
</dbReference>
<dbReference type="RefSeq" id="WP_192038276.1">
    <property type="nucleotide sequence ID" value="NZ_JACYWE010000002.1"/>
</dbReference>
<keyword evidence="4" id="KW-1185">Reference proteome</keyword>